<accession>A0A074Z9H4</accession>
<feature type="compositionally biased region" description="Basic residues" evidence="1">
    <location>
        <begin position="64"/>
        <end position="73"/>
    </location>
</feature>
<dbReference type="KEGG" id="ovi:T265_11440"/>
<evidence type="ECO:0000256" key="1">
    <source>
        <dbReference type="SAM" id="MobiDB-lite"/>
    </source>
</evidence>
<organism evidence="2 3">
    <name type="scientific">Opisthorchis viverrini</name>
    <name type="common">Southeast Asian liver fluke</name>
    <dbReference type="NCBI Taxonomy" id="6198"/>
    <lineage>
        <taxon>Eukaryota</taxon>
        <taxon>Metazoa</taxon>
        <taxon>Spiralia</taxon>
        <taxon>Lophotrochozoa</taxon>
        <taxon>Platyhelminthes</taxon>
        <taxon>Trematoda</taxon>
        <taxon>Digenea</taxon>
        <taxon>Opisthorchiida</taxon>
        <taxon>Opisthorchiata</taxon>
        <taxon>Opisthorchiidae</taxon>
        <taxon>Opisthorchis</taxon>
    </lineage>
</organism>
<evidence type="ECO:0000313" key="3">
    <source>
        <dbReference type="Proteomes" id="UP000054324"/>
    </source>
</evidence>
<keyword evidence="3" id="KW-1185">Reference proteome</keyword>
<sequence length="73" mass="8245">MSWQQWSGRIIDTAESPQSPQNVPRNQRDEAHHPWQMKAGLPLSTAGTMSTLGHSTADEVPRLQKPKYVHNQV</sequence>
<dbReference type="RefSeq" id="XP_009176360.1">
    <property type="nucleotide sequence ID" value="XM_009178096.1"/>
</dbReference>
<dbReference type="AlphaFoldDB" id="A0A074Z9H4"/>
<dbReference type="GeneID" id="20325608"/>
<feature type="compositionally biased region" description="Polar residues" evidence="1">
    <location>
        <begin position="15"/>
        <end position="25"/>
    </location>
</feature>
<dbReference type="EMBL" id="KL597121">
    <property type="protein sequence ID" value="KER19900.1"/>
    <property type="molecule type" value="Genomic_DNA"/>
</dbReference>
<evidence type="ECO:0000313" key="2">
    <source>
        <dbReference type="EMBL" id="KER19900.1"/>
    </source>
</evidence>
<reference evidence="2 3" key="1">
    <citation type="submission" date="2013-11" db="EMBL/GenBank/DDBJ databases">
        <title>Opisthorchis viverrini - life in the bile duct.</title>
        <authorList>
            <person name="Young N.D."/>
            <person name="Nagarajan N."/>
            <person name="Lin S.J."/>
            <person name="Korhonen P.K."/>
            <person name="Jex A.R."/>
            <person name="Hall R.S."/>
            <person name="Safavi-Hemami H."/>
            <person name="Kaewkong W."/>
            <person name="Bertrand D."/>
            <person name="Gao S."/>
            <person name="Seet Q."/>
            <person name="Wongkham S."/>
            <person name="Teh B.T."/>
            <person name="Wongkham C."/>
            <person name="Intapan P.M."/>
            <person name="Maleewong W."/>
            <person name="Yang X."/>
            <person name="Hu M."/>
            <person name="Wang Z."/>
            <person name="Hofmann A."/>
            <person name="Sternberg P.W."/>
            <person name="Tan P."/>
            <person name="Wang J."/>
            <person name="Gasser R.B."/>
        </authorList>
    </citation>
    <scope>NUCLEOTIDE SEQUENCE [LARGE SCALE GENOMIC DNA]</scope>
</reference>
<dbReference type="CTD" id="20325608"/>
<dbReference type="Proteomes" id="UP000054324">
    <property type="component" value="Unassembled WGS sequence"/>
</dbReference>
<name>A0A074Z9H4_OPIVI</name>
<protein>
    <submittedName>
        <fullName evidence="2">Uncharacterized protein</fullName>
    </submittedName>
</protein>
<feature type="compositionally biased region" description="Polar residues" evidence="1">
    <location>
        <begin position="45"/>
        <end position="54"/>
    </location>
</feature>
<proteinExistence type="predicted"/>
<feature type="region of interest" description="Disordered" evidence="1">
    <location>
        <begin position="1"/>
        <end position="73"/>
    </location>
</feature>
<gene>
    <name evidence="2" type="ORF">T265_11440</name>
</gene>